<sequence>MEGLSQRAELCTIQREQERERRRIRDRQRRQSMTQEQRERHLARRRKNYQLRRLRAENARRLTNSQALETSIGTEMSTSDEYQTTTSNSDHGVLYDDVSHEGQGLINQGKERLNLECTKFDGNLSRKMRLSQIRRLARLAIHPICEITNKHQLEVEFIGKGDTGGTSKTLRLNLVKHLARSLNSASKETITDQSHNSNIEVVIQ</sequence>
<protein>
    <submittedName>
        <fullName evidence="2">Serine/threonine-protein kinase pakA isoform X1</fullName>
    </submittedName>
</protein>
<comment type="caution">
    <text evidence="2">The sequence shown here is derived from an EMBL/GenBank/DDBJ whole genome shotgun (WGS) entry which is preliminary data.</text>
</comment>
<keyword evidence="2" id="KW-0418">Kinase</keyword>
<organism evidence="2 3">
    <name type="scientific">Quillaja saponaria</name>
    <name type="common">Soap bark tree</name>
    <dbReference type="NCBI Taxonomy" id="32244"/>
    <lineage>
        <taxon>Eukaryota</taxon>
        <taxon>Viridiplantae</taxon>
        <taxon>Streptophyta</taxon>
        <taxon>Embryophyta</taxon>
        <taxon>Tracheophyta</taxon>
        <taxon>Spermatophyta</taxon>
        <taxon>Magnoliopsida</taxon>
        <taxon>eudicotyledons</taxon>
        <taxon>Gunneridae</taxon>
        <taxon>Pentapetalae</taxon>
        <taxon>rosids</taxon>
        <taxon>fabids</taxon>
        <taxon>Fabales</taxon>
        <taxon>Quillajaceae</taxon>
        <taxon>Quillaja</taxon>
    </lineage>
</organism>
<proteinExistence type="predicted"/>
<evidence type="ECO:0000313" key="3">
    <source>
        <dbReference type="Proteomes" id="UP001163823"/>
    </source>
</evidence>
<evidence type="ECO:0000256" key="1">
    <source>
        <dbReference type="SAM" id="MobiDB-lite"/>
    </source>
</evidence>
<dbReference type="AlphaFoldDB" id="A0AAD7KV48"/>
<feature type="compositionally biased region" description="Polar residues" evidence="1">
    <location>
        <begin position="63"/>
        <end position="90"/>
    </location>
</feature>
<reference evidence="2" key="1">
    <citation type="journal article" date="2023" name="Science">
        <title>Elucidation of the pathway for biosynthesis of saponin adjuvants from the soapbark tree.</title>
        <authorList>
            <person name="Reed J."/>
            <person name="Orme A."/>
            <person name="El-Demerdash A."/>
            <person name="Owen C."/>
            <person name="Martin L.B.B."/>
            <person name="Misra R.C."/>
            <person name="Kikuchi S."/>
            <person name="Rejzek M."/>
            <person name="Martin A.C."/>
            <person name="Harkess A."/>
            <person name="Leebens-Mack J."/>
            <person name="Louveau T."/>
            <person name="Stephenson M.J."/>
            <person name="Osbourn A."/>
        </authorList>
    </citation>
    <scope>NUCLEOTIDE SEQUENCE</scope>
    <source>
        <strain evidence="2">S10</strain>
    </source>
</reference>
<feature type="region of interest" description="Disordered" evidence="1">
    <location>
        <begin position="60"/>
        <end position="96"/>
    </location>
</feature>
<keyword evidence="3" id="KW-1185">Reference proteome</keyword>
<keyword evidence="2" id="KW-0808">Transferase</keyword>
<feature type="region of interest" description="Disordered" evidence="1">
    <location>
        <begin position="16"/>
        <end position="47"/>
    </location>
</feature>
<dbReference type="GO" id="GO:0016301">
    <property type="term" value="F:kinase activity"/>
    <property type="evidence" value="ECO:0007669"/>
    <property type="project" value="UniProtKB-KW"/>
</dbReference>
<name>A0AAD7KV48_QUISA</name>
<dbReference type="EMBL" id="JARAOO010000013">
    <property type="protein sequence ID" value="KAJ7946399.1"/>
    <property type="molecule type" value="Genomic_DNA"/>
</dbReference>
<gene>
    <name evidence="2" type="ORF">O6P43_031337</name>
</gene>
<accession>A0AAD7KV48</accession>
<dbReference type="KEGG" id="qsa:O6P43_031337"/>
<dbReference type="Proteomes" id="UP001163823">
    <property type="component" value="Chromosome 13"/>
</dbReference>
<evidence type="ECO:0000313" key="2">
    <source>
        <dbReference type="EMBL" id="KAJ7946399.1"/>
    </source>
</evidence>